<evidence type="ECO:0000256" key="1">
    <source>
        <dbReference type="ARBA" id="ARBA00004651"/>
    </source>
</evidence>
<feature type="transmembrane region" description="Helical" evidence="6">
    <location>
        <begin position="323"/>
        <end position="346"/>
    </location>
</feature>
<accession>A0A521D326</accession>
<keyword evidence="2" id="KW-1003">Cell membrane</keyword>
<dbReference type="GO" id="GO:0005886">
    <property type="term" value="C:plasma membrane"/>
    <property type="evidence" value="ECO:0007669"/>
    <property type="project" value="UniProtKB-SubCell"/>
</dbReference>
<feature type="transmembrane region" description="Helical" evidence="6">
    <location>
        <begin position="164"/>
        <end position="184"/>
    </location>
</feature>
<gene>
    <name evidence="7" type="ORF">SAMN06265173_108135</name>
</gene>
<feature type="transmembrane region" description="Helical" evidence="6">
    <location>
        <begin position="139"/>
        <end position="158"/>
    </location>
</feature>
<reference evidence="7 8" key="1">
    <citation type="submission" date="2017-05" db="EMBL/GenBank/DDBJ databases">
        <authorList>
            <person name="Varghese N."/>
            <person name="Submissions S."/>
        </authorList>
    </citation>
    <scope>NUCLEOTIDE SEQUENCE [LARGE SCALE GENOMIC DNA]</scope>
    <source>
        <strain evidence="7 8">DSM 29506</strain>
    </source>
</reference>
<feature type="transmembrane region" description="Helical" evidence="6">
    <location>
        <begin position="419"/>
        <end position="437"/>
    </location>
</feature>
<feature type="transmembrane region" description="Helical" evidence="6">
    <location>
        <begin position="290"/>
        <end position="311"/>
    </location>
</feature>
<dbReference type="Proteomes" id="UP000316030">
    <property type="component" value="Unassembled WGS sequence"/>
</dbReference>
<protein>
    <submittedName>
        <fullName evidence="7">Membrane protein involved in the export of O-antigen and teichoic acid</fullName>
    </submittedName>
</protein>
<evidence type="ECO:0000256" key="4">
    <source>
        <dbReference type="ARBA" id="ARBA00022989"/>
    </source>
</evidence>
<feature type="transmembrane region" description="Helical" evidence="6">
    <location>
        <begin position="72"/>
        <end position="95"/>
    </location>
</feature>
<dbReference type="PANTHER" id="PTHR30250">
    <property type="entry name" value="PST FAMILY PREDICTED COLANIC ACID TRANSPORTER"/>
    <property type="match status" value="1"/>
</dbReference>
<dbReference type="EMBL" id="FXTO01000008">
    <property type="protein sequence ID" value="SMO66093.1"/>
    <property type="molecule type" value="Genomic_DNA"/>
</dbReference>
<dbReference type="PANTHER" id="PTHR30250:SF28">
    <property type="entry name" value="POLYSACCHARIDE BIOSYNTHESIS PROTEIN"/>
    <property type="match status" value="1"/>
</dbReference>
<evidence type="ECO:0000313" key="7">
    <source>
        <dbReference type="EMBL" id="SMO66093.1"/>
    </source>
</evidence>
<sequence length="438" mass="47160">MLRVATVLAGLSIASQVAALMALPIITALFSPEDFNNFAAFSSAALILITLASLRLEMAIPIVSSDRDAGHLAMMGSLICLTLAVVVWIALQFVLPLGGEEDELDQILEFLPLAVLFGGAQAILLSIALRGKRLQATGVVRIIQTLAGIAVQITLGLWSFQKFGLTIGFLANLAVGALLLLVIVRLGRSQEPMSFNFAELKRVARENSQYLRYSSLDALLNTSGLQVPLFLIATYGEGAAGGFLFLAIKLFYTPSTIISGAFAKIFHSAVGSALRENTVAQLTEETLFHLMRYGGAFVIAVVVLGPTAIALLMSDEWAHTSTILVWMSPWIMIQLLVSPIGTIMMATGRQKELFRLSVAGFILRAGGVVLTLLVNKEYGPIALSMTSMVFYVMALRAFSKQAGVELKAMGLLCRRSVPIWSLVVIVSAAMRFLVDAYV</sequence>
<keyword evidence="4 6" id="KW-1133">Transmembrane helix</keyword>
<evidence type="ECO:0000256" key="3">
    <source>
        <dbReference type="ARBA" id="ARBA00022692"/>
    </source>
</evidence>
<keyword evidence="5 6" id="KW-0472">Membrane</keyword>
<evidence type="ECO:0000256" key="5">
    <source>
        <dbReference type="ARBA" id="ARBA00023136"/>
    </source>
</evidence>
<evidence type="ECO:0000256" key="2">
    <source>
        <dbReference type="ARBA" id="ARBA00022475"/>
    </source>
</evidence>
<dbReference type="OrthoDB" id="7605542at2"/>
<comment type="subcellular location">
    <subcellularLocation>
        <location evidence="1">Cell membrane</location>
        <topology evidence="1">Multi-pass membrane protein</topology>
    </subcellularLocation>
</comment>
<dbReference type="Pfam" id="PF13440">
    <property type="entry name" value="Polysacc_synt_3"/>
    <property type="match status" value="1"/>
</dbReference>
<evidence type="ECO:0000313" key="8">
    <source>
        <dbReference type="Proteomes" id="UP000316030"/>
    </source>
</evidence>
<keyword evidence="3 6" id="KW-0812">Transmembrane</keyword>
<dbReference type="RefSeq" id="WP_142493049.1">
    <property type="nucleotide sequence ID" value="NZ_FXTO01000008.1"/>
</dbReference>
<dbReference type="InterPro" id="IPR050833">
    <property type="entry name" value="Poly_Biosynth_Transport"/>
</dbReference>
<keyword evidence="8" id="KW-1185">Reference proteome</keyword>
<feature type="transmembrane region" description="Helical" evidence="6">
    <location>
        <begin position="107"/>
        <end position="127"/>
    </location>
</feature>
<feature type="transmembrane region" description="Helical" evidence="6">
    <location>
        <begin position="38"/>
        <end position="60"/>
    </location>
</feature>
<feature type="transmembrane region" description="Helical" evidence="6">
    <location>
        <begin position="353"/>
        <end position="374"/>
    </location>
</feature>
<name>A0A521D326_9RHOB</name>
<dbReference type="AlphaFoldDB" id="A0A521D326"/>
<evidence type="ECO:0000256" key="6">
    <source>
        <dbReference type="SAM" id="Phobius"/>
    </source>
</evidence>
<feature type="transmembrane region" description="Helical" evidence="6">
    <location>
        <begin position="380"/>
        <end position="398"/>
    </location>
</feature>
<organism evidence="7 8">
    <name type="scientific">Thalassovita litoralis</name>
    <dbReference type="NCBI Taxonomy" id="1010611"/>
    <lineage>
        <taxon>Bacteria</taxon>
        <taxon>Pseudomonadati</taxon>
        <taxon>Pseudomonadota</taxon>
        <taxon>Alphaproteobacteria</taxon>
        <taxon>Rhodobacterales</taxon>
        <taxon>Roseobacteraceae</taxon>
        <taxon>Thalassovita</taxon>
    </lineage>
</organism>
<proteinExistence type="predicted"/>